<comment type="caution">
    <text evidence="1">The sequence shown here is derived from an EMBL/GenBank/DDBJ whole genome shotgun (WGS) entry which is preliminary data.</text>
</comment>
<reference evidence="1 2" key="1">
    <citation type="submission" date="2018-05" db="EMBL/GenBank/DDBJ databases">
        <title>Genomic Encyclopedia of Type Strains, Phase IV (KMG-V): Genome sequencing to study the core and pangenomes of soil and plant-associated prokaryotes.</title>
        <authorList>
            <person name="Whitman W."/>
        </authorList>
    </citation>
    <scope>NUCLEOTIDE SEQUENCE [LARGE SCALE GENOMIC DNA]</scope>
    <source>
        <strain evidence="1 2">SLV-132</strain>
    </source>
</reference>
<dbReference type="GeneID" id="98343001"/>
<organism evidence="1 2">
    <name type="scientific">Cupriavidus plantarum</name>
    <dbReference type="NCBI Taxonomy" id="942865"/>
    <lineage>
        <taxon>Bacteria</taxon>
        <taxon>Pseudomonadati</taxon>
        <taxon>Pseudomonadota</taxon>
        <taxon>Betaproteobacteria</taxon>
        <taxon>Burkholderiales</taxon>
        <taxon>Burkholderiaceae</taxon>
        <taxon>Cupriavidus</taxon>
    </lineage>
</organism>
<dbReference type="EMBL" id="QGGT01000003">
    <property type="protein sequence ID" value="PWK33775.1"/>
    <property type="molecule type" value="Genomic_DNA"/>
</dbReference>
<gene>
    <name evidence="1" type="ORF">C7419_10394</name>
</gene>
<dbReference type="RefSeq" id="WP_109583875.1">
    <property type="nucleotide sequence ID" value="NZ_CAJPUX010000005.1"/>
</dbReference>
<protein>
    <submittedName>
        <fullName evidence="1">Uncharacterized protein</fullName>
    </submittedName>
</protein>
<evidence type="ECO:0000313" key="1">
    <source>
        <dbReference type="EMBL" id="PWK33775.1"/>
    </source>
</evidence>
<dbReference type="AlphaFoldDB" id="A0A316ENX7"/>
<evidence type="ECO:0000313" key="2">
    <source>
        <dbReference type="Proteomes" id="UP000245754"/>
    </source>
</evidence>
<name>A0A316ENX7_9BURK</name>
<keyword evidence="2" id="KW-1185">Reference proteome</keyword>
<dbReference type="Proteomes" id="UP000245754">
    <property type="component" value="Unassembled WGS sequence"/>
</dbReference>
<accession>A0A316ENX7</accession>
<sequence>MKRTSSDLAALRRETVLARNLAPLDRRIETLRDDIRRQLRSARGLKAGGAPPDEYSRVLALLCRTLGAERRFRNALRLALLTTAR</sequence>
<proteinExistence type="predicted"/>